<name>A0A9Q8Q9U5_9HYPO</name>
<dbReference type="AlphaFoldDB" id="A0A9Q8Q9U5"/>
<reference evidence="4" key="1">
    <citation type="submission" date="2021-11" db="EMBL/GenBank/DDBJ databases">
        <title>Purpureocillium_takamizusanense_genome.</title>
        <authorList>
            <person name="Nguyen N.-H."/>
        </authorList>
    </citation>
    <scope>NUCLEOTIDE SEQUENCE</scope>
    <source>
        <strain evidence="4">PT3</strain>
    </source>
</reference>
<evidence type="ECO:0000256" key="2">
    <source>
        <dbReference type="SAM" id="MobiDB-lite"/>
    </source>
</evidence>
<evidence type="ECO:0000259" key="3">
    <source>
        <dbReference type="Pfam" id="PF24883"/>
    </source>
</evidence>
<feature type="compositionally biased region" description="Polar residues" evidence="2">
    <location>
        <begin position="244"/>
        <end position="266"/>
    </location>
</feature>
<feature type="domain" description="Nephrocystin 3-like N-terminal" evidence="3">
    <location>
        <begin position="272"/>
        <end position="453"/>
    </location>
</feature>
<dbReference type="InterPro" id="IPR027417">
    <property type="entry name" value="P-loop_NTPase"/>
</dbReference>
<protein>
    <recommendedName>
        <fullName evidence="3">Nephrocystin 3-like N-terminal domain-containing protein</fullName>
    </recommendedName>
</protein>
<evidence type="ECO:0000313" key="5">
    <source>
        <dbReference type="Proteomes" id="UP000829364"/>
    </source>
</evidence>
<keyword evidence="1" id="KW-0677">Repeat</keyword>
<proteinExistence type="predicted"/>
<feature type="region of interest" description="Disordered" evidence="2">
    <location>
        <begin position="227"/>
        <end position="266"/>
    </location>
</feature>
<dbReference type="Proteomes" id="UP000829364">
    <property type="component" value="Chromosome 2"/>
</dbReference>
<organism evidence="4 5">
    <name type="scientific">Purpureocillium takamizusanense</name>
    <dbReference type="NCBI Taxonomy" id="2060973"/>
    <lineage>
        <taxon>Eukaryota</taxon>
        <taxon>Fungi</taxon>
        <taxon>Dikarya</taxon>
        <taxon>Ascomycota</taxon>
        <taxon>Pezizomycotina</taxon>
        <taxon>Sordariomycetes</taxon>
        <taxon>Hypocreomycetidae</taxon>
        <taxon>Hypocreales</taxon>
        <taxon>Ophiocordycipitaceae</taxon>
        <taxon>Purpureocillium</taxon>
    </lineage>
</organism>
<keyword evidence="5" id="KW-1185">Reference proteome</keyword>
<dbReference type="Gene3D" id="3.40.50.300">
    <property type="entry name" value="P-loop containing nucleotide triphosphate hydrolases"/>
    <property type="match status" value="1"/>
</dbReference>
<dbReference type="PANTHER" id="PTHR10039:SF5">
    <property type="entry name" value="NACHT DOMAIN-CONTAINING PROTEIN"/>
    <property type="match status" value="1"/>
</dbReference>
<dbReference type="EMBL" id="CP086355">
    <property type="protein sequence ID" value="UNI15720.1"/>
    <property type="molecule type" value="Genomic_DNA"/>
</dbReference>
<evidence type="ECO:0000313" key="4">
    <source>
        <dbReference type="EMBL" id="UNI15720.1"/>
    </source>
</evidence>
<gene>
    <name evidence="4" type="ORF">JDV02_002226</name>
</gene>
<dbReference type="InterPro" id="IPR056884">
    <property type="entry name" value="NPHP3-like_N"/>
</dbReference>
<sequence>MDPLTAFSLFCNIVTTVDAAIKTAKQLKELYDAPRGLTGHMERVRRSAAQLGQLVNKLDSERRKVSSESHQRGLFADIASDCKDMAGRIEEIIRECRVDDRGPRIWAVSKALFRHGETKSELDRLLSEMQSKMKTLHLSITAASEAELRTLKGQLCKHGLQQSEMMKILSSIGNDLSIEKDLLASLQGLSKAFQEAQVSMRHAAILKVLKPRAVYDREDSIRERHSETFDWIINPPDDRKSSEDSNPNGSTQSRGSHDAATSSVRTGDQIRDVGFVKWLTEGSGVFHIAGKPGSGKSTLMKFLVGEPAVRTYLEQWAASASKELIFSQFFFWKYGSVDQKTFRGLLRALLYDISVKDARVTKALFPRLWGDNETWFIPEASHITIRSRDIRDAFDKLRTDGYLRQTFRVCFFIDGLDELDEQEKNLKDLARDIKAWTEGPEGTTFMKLCVSSREEYPIMSTFPSTQRIRLQDLTKNDISTLVENTLGADEHFLALKTGNEYAARYLLDSIVKDAQGVFLWVVLLIKKIEIELSSNIASLESLENIIQTTPKELEGLIEDLLKSIENHYKHGAYFVLSMALRFTGCHLSKEGSLDDKEQAIHQNTFDNMLYNLEEYEYDEIKLPAYGIAKVLDEFPRESGAFNARPWQKWVTRQEYEAAADRAADKEIHAHPRI</sequence>
<accession>A0A9Q8Q9U5</accession>
<dbReference type="Pfam" id="PF24883">
    <property type="entry name" value="NPHP3_N"/>
    <property type="match status" value="1"/>
</dbReference>
<dbReference type="RefSeq" id="XP_047839201.1">
    <property type="nucleotide sequence ID" value="XM_047983231.1"/>
</dbReference>
<dbReference type="GeneID" id="72064187"/>
<evidence type="ECO:0000256" key="1">
    <source>
        <dbReference type="ARBA" id="ARBA00022737"/>
    </source>
</evidence>
<dbReference type="KEGG" id="ptkz:JDV02_002226"/>
<dbReference type="OrthoDB" id="1658288at2759"/>
<dbReference type="SUPFAM" id="SSF52540">
    <property type="entry name" value="P-loop containing nucleoside triphosphate hydrolases"/>
    <property type="match status" value="1"/>
</dbReference>
<dbReference type="PANTHER" id="PTHR10039">
    <property type="entry name" value="AMELOGENIN"/>
    <property type="match status" value="1"/>
</dbReference>